<organism evidence="20">
    <name type="scientific">Granulicella tundricola (strain ATCC BAA-1859 / DSM 23138 / MP5ACTX9)</name>
    <dbReference type="NCBI Taxonomy" id="1198114"/>
    <lineage>
        <taxon>Bacteria</taxon>
        <taxon>Pseudomonadati</taxon>
        <taxon>Acidobacteriota</taxon>
        <taxon>Terriglobia</taxon>
        <taxon>Terriglobales</taxon>
        <taxon>Acidobacteriaceae</taxon>
        <taxon>Granulicella</taxon>
    </lineage>
</organism>
<dbReference type="InterPro" id="IPR014016">
    <property type="entry name" value="UvrD-like_ATP-bd"/>
</dbReference>
<dbReference type="OrthoDB" id="9810135at2"/>
<reference evidence="20" key="1">
    <citation type="submission" date="2011-01" db="EMBL/GenBank/DDBJ databases">
        <title>Complete sequence of chromosome of Acidobacterium sp. MP5ACTX9.</title>
        <authorList>
            <consortium name="US DOE Joint Genome Institute"/>
            <person name="Lucas S."/>
            <person name="Copeland A."/>
            <person name="Lapidus A."/>
            <person name="Cheng J.-F."/>
            <person name="Goodwin L."/>
            <person name="Pitluck S."/>
            <person name="Teshima H."/>
            <person name="Detter J.C."/>
            <person name="Han C."/>
            <person name="Tapia R."/>
            <person name="Land M."/>
            <person name="Hauser L."/>
            <person name="Kyrpides N."/>
            <person name="Ivanova N."/>
            <person name="Ovchinnikova G."/>
            <person name="Pagani I."/>
            <person name="Rawat S.R."/>
            <person name="Mannisto M."/>
            <person name="Haggblom M.M."/>
            <person name="Woyke T."/>
        </authorList>
    </citation>
    <scope>NUCLEOTIDE SEQUENCE [LARGE SCALE GENOMIC DNA]</scope>
    <source>
        <strain evidence="20">MP5ACTX9</strain>
    </source>
</reference>
<dbReference type="InterPro" id="IPR000212">
    <property type="entry name" value="DNA_helicase_UvrD/REP"/>
</dbReference>
<evidence type="ECO:0000256" key="10">
    <source>
        <dbReference type="ARBA" id="ARBA00023235"/>
    </source>
</evidence>
<dbReference type="InterPro" id="IPR027417">
    <property type="entry name" value="P-loop_NTPase"/>
</dbReference>
<dbReference type="PaxDb" id="1198114-AciX9_1713"/>
<protein>
    <recommendedName>
        <fullName evidence="12">DNA 3'-5' helicase</fullName>
        <ecNumber evidence="12">5.6.2.4</ecNumber>
    </recommendedName>
    <alternativeName>
        <fullName evidence="13">DNA 3'-5' helicase II</fullName>
    </alternativeName>
</protein>
<dbReference type="InterPro" id="IPR011604">
    <property type="entry name" value="PDDEXK-like_dom_sf"/>
</dbReference>
<evidence type="ECO:0000256" key="13">
    <source>
        <dbReference type="ARBA" id="ARBA00034923"/>
    </source>
</evidence>
<evidence type="ECO:0000256" key="4">
    <source>
        <dbReference type="ARBA" id="ARBA00022801"/>
    </source>
</evidence>
<feature type="domain" description="UvrD-like helicase ATP-binding" evidence="17">
    <location>
        <begin position="13"/>
        <end position="509"/>
    </location>
</feature>
<dbReference type="GO" id="GO:0003677">
    <property type="term" value="F:DNA binding"/>
    <property type="evidence" value="ECO:0007669"/>
    <property type="project" value="UniProtKB-KW"/>
</dbReference>
<accession>E8WYS5</accession>
<gene>
    <name evidence="19" type="ordered locus">AciX9_1713</name>
</gene>
<dbReference type="Pfam" id="PF00580">
    <property type="entry name" value="UvrD-helicase"/>
    <property type="match status" value="1"/>
</dbReference>
<proteinExistence type="predicted"/>
<dbReference type="GO" id="GO:0043138">
    <property type="term" value="F:3'-5' DNA helicase activity"/>
    <property type="evidence" value="ECO:0007669"/>
    <property type="project" value="UniProtKB-EC"/>
</dbReference>
<dbReference type="GO" id="GO:0016887">
    <property type="term" value="F:ATP hydrolysis activity"/>
    <property type="evidence" value="ECO:0007669"/>
    <property type="project" value="RHEA"/>
</dbReference>
<keyword evidence="2 15" id="KW-0547">Nucleotide-binding</keyword>
<dbReference type="HOGENOM" id="CLU_009270_0_0_0"/>
<dbReference type="GO" id="GO:0000725">
    <property type="term" value="P:recombinational repair"/>
    <property type="evidence" value="ECO:0007669"/>
    <property type="project" value="TreeGrafter"/>
</dbReference>
<evidence type="ECO:0000256" key="12">
    <source>
        <dbReference type="ARBA" id="ARBA00034808"/>
    </source>
</evidence>
<keyword evidence="6" id="KW-0269">Exonuclease</keyword>
<keyword evidence="7 15" id="KW-0067">ATP-binding</keyword>
<dbReference type="STRING" id="1198114.AciX9_1713"/>
<evidence type="ECO:0000256" key="2">
    <source>
        <dbReference type="ARBA" id="ARBA00022741"/>
    </source>
</evidence>
<evidence type="ECO:0000256" key="9">
    <source>
        <dbReference type="ARBA" id="ARBA00023204"/>
    </source>
</evidence>
<evidence type="ECO:0000259" key="17">
    <source>
        <dbReference type="PROSITE" id="PS51198"/>
    </source>
</evidence>
<keyword evidence="20" id="KW-1185">Reference proteome</keyword>
<keyword evidence="9" id="KW-0234">DNA repair</keyword>
<evidence type="ECO:0000256" key="16">
    <source>
        <dbReference type="SAM" id="MobiDB-lite"/>
    </source>
</evidence>
<evidence type="ECO:0000256" key="8">
    <source>
        <dbReference type="ARBA" id="ARBA00023125"/>
    </source>
</evidence>
<evidence type="ECO:0000259" key="18">
    <source>
        <dbReference type="PROSITE" id="PS51217"/>
    </source>
</evidence>
<dbReference type="GO" id="GO:0005829">
    <property type="term" value="C:cytosol"/>
    <property type="evidence" value="ECO:0007669"/>
    <property type="project" value="TreeGrafter"/>
</dbReference>
<dbReference type="PANTHER" id="PTHR11070:SF2">
    <property type="entry name" value="ATP-DEPENDENT DNA HELICASE SRS2"/>
    <property type="match status" value="1"/>
</dbReference>
<feature type="domain" description="UvrD-like helicase C-terminal" evidence="18">
    <location>
        <begin position="532"/>
        <end position="802"/>
    </location>
</feature>
<dbReference type="Gene3D" id="3.90.320.10">
    <property type="match status" value="1"/>
</dbReference>
<evidence type="ECO:0000256" key="11">
    <source>
        <dbReference type="ARBA" id="ARBA00034617"/>
    </source>
</evidence>
<dbReference type="PROSITE" id="PS51217">
    <property type="entry name" value="UVRD_HELICASE_CTER"/>
    <property type="match status" value="1"/>
</dbReference>
<sequence length="1165" mass="128524">MPNLTLVPKPTPAADDTPARQQALDIQQSWIVQAPAGSGKTGLLIQRFLKLLAADNVQDPAQVLAITFTRKATVEMRDRVLTQLQSAHTGTPPRNDFDRLTLPLAQAVIEKDRRQGWNLLDSPHRLAIRTIDSVCVDIARSLPILSGAAGALTPTEDSAPLHAEAARRTLMLLGSEDKTLSTAIETVLLHRDANLADVENLIADMLQVRDQWGELIPLAADELTDTYLDTIVLPKLDKALDQAICRGLTRLSKALPPPVLQSLCELAADMGNAEGYKGNPSPIAICAGRYPIPGEKSEHLDHWRALIHLLVAPSSQTFRKSLNVNHIGFMISAAHKKQLAQLIEQVADDPDLCKLLCSVNALPPIHYPADQWPITKALFRVLSRALVELQLVFAARTQCDFAELGLLARAALRNTSAVSDLAQATGQNLQHLLVDEMQDTSTSQYELIQLLTQHWDGSSQTVFLVGDPKQSIYLFRQARVERFVNTMHSRTLGDVPLGVLNLTANFRSQSTLVENFNQDFGLLFPTLASGNPSEVSYTPAIPRRPATQHAAREWHPTPIPYTDDTNTRTTQTTRQRRQTATEIRDLAAAWLARDHTARLAVLVRNRSHLIEVVAAFKQSPAVPFRAIQIEPLRERQEILDLLTLTRALLHPADRTAWLALLRTPWCGLTLTDLHLLTGADDPTLARTSIIHLIATRGDLLSDDGIARLEPVWQILSAALAQRGRLPISQWIERTWRSFNAPAFSTQEELANIDQYLTLLDQLESPGNTLDLTLLDQRLSKLYAAPAVHPGAVDLMTMHGAKGLEWDAVFVPALERTGANNRSRLLSWLEVDGTPDLDDDTIAHGILAPIQSKGTASQQLNTWMRSIESAREAAERKRLFYVACTRAREELHLFASPVAKQDGTLSIPPASLLASAWPAAEDHFHPPAAQLIVMPTQPQILDSLAAAAAPRTILRIPLSPIELIPTPEPTQPQTLFDRPEGSFASRAFGNTVHAFLDQLAARIAAGDTPAQLTTELPQWSPRIAQLLRASGLPPTTIDRFAPRVLTALYNTLTDPDGQWLLAAHPNATTESALVSWDETRTSIRMDRTFLAGDSPQTTASTHQWIIDYKTADLGGRTESTFLAEEKQNYAPQLEAYAATFPADTPIRLALYYPMLPKLIWWPTTKP</sequence>
<dbReference type="KEGG" id="acm:AciX9_1713"/>
<keyword evidence="4 15" id="KW-0378">Hydrolase</keyword>
<dbReference type="EMBL" id="CP002480">
    <property type="protein sequence ID" value="ADW68761.1"/>
    <property type="molecule type" value="Genomic_DNA"/>
</dbReference>
<evidence type="ECO:0000313" key="20">
    <source>
        <dbReference type="Proteomes" id="UP000000343"/>
    </source>
</evidence>
<evidence type="ECO:0000256" key="14">
    <source>
        <dbReference type="ARBA" id="ARBA00048988"/>
    </source>
</evidence>
<evidence type="ECO:0000256" key="6">
    <source>
        <dbReference type="ARBA" id="ARBA00022839"/>
    </source>
</evidence>
<keyword evidence="8" id="KW-0238">DNA-binding</keyword>
<keyword evidence="5 15" id="KW-0347">Helicase</keyword>
<dbReference type="PANTHER" id="PTHR11070">
    <property type="entry name" value="UVRD / RECB / PCRA DNA HELICASE FAMILY MEMBER"/>
    <property type="match status" value="1"/>
</dbReference>
<comment type="catalytic activity">
    <reaction evidence="14">
        <text>ATP + H2O = ADP + phosphate + H(+)</text>
        <dbReference type="Rhea" id="RHEA:13065"/>
        <dbReference type="ChEBI" id="CHEBI:15377"/>
        <dbReference type="ChEBI" id="CHEBI:15378"/>
        <dbReference type="ChEBI" id="CHEBI:30616"/>
        <dbReference type="ChEBI" id="CHEBI:43474"/>
        <dbReference type="ChEBI" id="CHEBI:456216"/>
        <dbReference type="EC" id="5.6.2.4"/>
    </reaction>
</comment>
<evidence type="ECO:0000256" key="3">
    <source>
        <dbReference type="ARBA" id="ARBA00022763"/>
    </source>
</evidence>
<evidence type="ECO:0000313" key="19">
    <source>
        <dbReference type="EMBL" id="ADW68761.1"/>
    </source>
</evidence>
<dbReference type="AlphaFoldDB" id="E8WYS5"/>
<dbReference type="GO" id="GO:0033202">
    <property type="term" value="C:DNA helicase complex"/>
    <property type="evidence" value="ECO:0007669"/>
    <property type="project" value="TreeGrafter"/>
</dbReference>
<name>E8WYS5_GRATM</name>
<feature type="binding site" evidence="15">
    <location>
        <begin position="34"/>
        <end position="41"/>
    </location>
    <ligand>
        <name>ATP</name>
        <dbReference type="ChEBI" id="CHEBI:30616"/>
    </ligand>
</feature>
<dbReference type="Gene3D" id="1.10.486.10">
    <property type="entry name" value="PCRA, domain 4"/>
    <property type="match status" value="1"/>
</dbReference>
<dbReference type="RefSeq" id="WP_013580080.1">
    <property type="nucleotide sequence ID" value="NC_015064.1"/>
</dbReference>
<dbReference type="EC" id="5.6.2.4" evidence="12"/>
<dbReference type="GO" id="GO:0004527">
    <property type="term" value="F:exonuclease activity"/>
    <property type="evidence" value="ECO:0007669"/>
    <property type="project" value="UniProtKB-KW"/>
</dbReference>
<evidence type="ECO:0000256" key="15">
    <source>
        <dbReference type="PROSITE-ProRule" id="PRU00560"/>
    </source>
</evidence>
<keyword evidence="10" id="KW-0413">Isomerase</keyword>
<evidence type="ECO:0000256" key="7">
    <source>
        <dbReference type="ARBA" id="ARBA00022840"/>
    </source>
</evidence>
<dbReference type="eggNOG" id="COG1074">
    <property type="taxonomic scope" value="Bacteria"/>
</dbReference>
<dbReference type="PROSITE" id="PS51198">
    <property type="entry name" value="UVRD_HELICASE_ATP_BIND"/>
    <property type="match status" value="1"/>
</dbReference>
<comment type="catalytic activity">
    <reaction evidence="11">
        <text>Couples ATP hydrolysis with the unwinding of duplex DNA by translocating in the 3'-5' direction.</text>
        <dbReference type="EC" id="5.6.2.4"/>
    </reaction>
</comment>
<keyword evidence="3" id="KW-0227">DNA damage</keyword>
<dbReference type="GO" id="GO:0005524">
    <property type="term" value="F:ATP binding"/>
    <property type="evidence" value="ECO:0007669"/>
    <property type="project" value="UniProtKB-UniRule"/>
</dbReference>
<dbReference type="InterPro" id="IPR014017">
    <property type="entry name" value="DNA_helicase_UvrD-like_C"/>
</dbReference>
<feature type="region of interest" description="Disordered" evidence="16">
    <location>
        <begin position="544"/>
        <end position="579"/>
    </location>
</feature>
<feature type="compositionally biased region" description="Low complexity" evidence="16">
    <location>
        <begin position="562"/>
        <end position="579"/>
    </location>
</feature>
<dbReference type="Pfam" id="PF13361">
    <property type="entry name" value="UvrD_C"/>
    <property type="match status" value="2"/>
</dbReference>
<keyword evidence="1" id="KW-0540">Nuclease</keyword>
<dbReference type="Gene3D" id="3.40.50.300">
    <property type="entry name" value="P-loop containing nucleotide triphosphate hydrolases"/>
    <property type="match status" value="3"/>
</dbReference>
<evidence type="ECO:0000256" key="5">
    <source>
        <dbReference type="ARBA" id="ARBA00022806"/>
    </source>
</evidence>
<dbReference type="SUPFAM" id="SSF52540">
    <property type="entry name" value="P-loop containing nucleoside triphosphate hydrolases"/>
    <property type="match status" value="1"/>
</dbReference>
<dbReference type="Proteomes" id="UP000000343">
    <property type="component" value="Chromosome"/>
</dbReference>
<evidence type="ECO:0000256" key="1">
    <source>
        <dbReference type="ARBA" id="ARBA00022722"/>
    </source>
</evidence>